<evidence type="ECO:0000256" key="11">
    <source>
        <dbReference type="ARBA" id="ARBA00023284"/>
    </source>
</evidence>
<evidence type="ECO:0000313" key="15">
    <source>
        <dbReference type="Proteomes" id="UP001324634"/>
    </source>
</evidence>
<evidence type="ECO:0000313" key="14">
    <source>
        <dbReference type="EMBL" id="WPU64877.1"/>
    </source>
</evidence>
<dbReference type="GO" id="GO:0016491">
    <property type="term" value="F:oxidoreductase activity"/>
    <property type="evidence" value="ECO:0007669"/>
    <property type="project" value="UniProtKB-KW"/>
</dbReference>
<evidence type="ECO:0000256" key="1">
    <source>
        <dbReference type="ARBA" id="ARBA00004141"/>
    </source>
</evidence>
<keyword evidence="9 12" id="KW-0472">Membrane</keyword>
<keyword evidence="11" id="KW-0676">Redox-active center</keyword>
<evidence type="ECO:0000256" key="2">
    <source>
        <dbReference type="ARBA" id="ARBA00005791"/>
    </source>
</evidence>
<gene>
    <name evidence="14" type="ORF">SOO65_19465</name>
</gene>
<evidence type="ECO:0000256" key="7">
    <source>
        <dbReference type="ARBA" id="ARBA00022989"/>
    </source>
</evidence>
<protein>
    <submittedName>
        <fullName evidence="14">Thioredoxin domain-containing protein</fullName>
    </submittedName>
</protein>
<evidence type="ECO:0000256" key="3">
    <source>
        <dbReference type="ARBA" id="ARBA00006214"/>
    </source>
</evidence>
<dbReference type="CDD" id="cd02972">
    <property type="entry name" value="DsbA_family"/>
    <property type="match status" value="1"/>
</dbReference>
<evidence type="ECO:0000256" key="9">
    <source>
        <dbReference type="ARBA" id="ARBA00023136"/>
    </source>
</evidence>
<dbReference type="InterPro" id="IPR036249">
    <property type="entry name" value="Thioredoxin-like_sf"/>
</dbReference>
<evidence type="ECO:0000256" key="6">
    <source>
        <dbReference type="ARBA" id="ARBA00022729"/>
    </source>
</evidence>
<keyword evidence="10" id="KW-1015">Disulfide bond</keyword>
<dbReference type="PANTHER" id="PTHR13887">
    <property type="entry name" value="GLUTATHIONE S-TRANSFERASE KAPPA"/>
    <property type="match status" value="1"/>
</dbReference>
<dbReference type="Pfam" id="PF13462">
    <property type="entry name" value="Thioredoxin_4"/>
    <property type="match status" value="1"/>
</dbReference>
<keyword evidence="4 12" id="KW-0812">Transmembrane</keyword>
<dbReference type="EMBL" id="CP139487">
    <property type="protein sequence ID" value="WPU64877.1"/>
    <property type="molecule type" value="Genomic_DNA"/>
</dbReference>
<dbReference type="SUPFAM" id="SSF52833">
    <property type="entry name" value="Thioredoxin-like"/>
    <property type="match status" value="1"/>
</dbReference>
<keyword evidence="7 12" id="KW-1133">Transmembrane helix</keyword>
<name>A0AAX4HNW4_9BACT</name>
<evidence type="ECO:0000256" key="8">
    <source>
        <dbReference type="ARBA" id="ARBA00023002"/>
    </source>
</evidence>
<keyword evidence="6" id="KW-0732">Signal</keyword>
<dbReference type="Pfam" id="PF07884">
    <property type="entry name" value="VKOR"/>
    <property type="match status" value="1"/>
</dbReference>
<evidence type="ECO:0000256" key="10">
    <source>
        <dbReference type="ARBA" id="ARBA00023157"/>
    </source>
</evidence>
<dbReference type="Gene3D" id="1.20.1440.130">
    <property type="entry name" value="VKOR domain"/>
    <property type="match status" value="1"/>
</dbReference>
<sequence>MEQKKSLTMNGMTGPNFLFILNAVGMIAVSIYLTTHFYDVLYPTKLGGASTLCNISNFFNCDAATYSKISNIAGVPISFFGIIVGLLFLFTSLMPGESLEKTSSAVAKYNFIGCVLLFIFSLAVLGSLCPFCTLYYILSGVAFFLMWKYGSNSWVPDFKVAGLWAVLLIGGSAFMYMTTKEKADVNAKISKSIVEQFRKLGSSGDPDVESPYKIHMATEKFADSPIRITVFSDFQCPFCKVVAEQMHEIIRRYPNKVSIQYMFFPLDAKCNSNVKGRFHESACDAAMLAACDEKKFVSLHDEIFANQDKLQSGVLADLAKKYELNGCFENETIKNRVIEAINQGTKYNLKSTPTIIINGKKIEGTIPNNQFFAIFEDILSGN</sequence>
<feature type="domain" description="Vitamin K epoxide reductase" evidence="13">
    <location>
        <begin position="18"/>
        <end position="150"/>
    </location>
</feature>
<reference evidence="14 15" key="1">
    <citation type="submission" date="2023-11" db="EMBL/GenBank/DDBJ databases">
        <title>Peredibacter starrii A3.12.</title>
        <authorList>
            <person name="Mitchell R.J."/>
        </authorList>
    </citation>
    <scope>NUCLEOTIDE SEQUENCE [LARGE SCALE GENOMIC DNA]</scope>
    <source>
        <strain evidence="14 15">A3.12</strain>
    </source>
</reference>
<dbReference type="AlphaFoldDB" id="A0AAX4HNW4"/>
<evidence type="ECO:0000256" key="4">
    <source>
        <dbReference type="ARBA" id="ARBA00022692"/>
    </source>
</evidence>
<keyword evidence="8" id="KW-0560">Oxidoreductase</keyword>
<feature type="transmembrane region" description="Helical" evidence="12">
    <location>
        <begin position="158"/>
        <end position="178"/>
    </location>
</feature>
<keyword evidence="5" id="KW-0874">Quinone</keyword>
<dbReference type="Gene3D" id="3.40.30.10">
    <property type="entry name" value="Glutaredoxin"/>
    <property type="match status" value="1"/>
</dbReference>
<dbReference type="SMART" id="SM00756">
    <property type="entry name" value="VKc"/>
    <property type="match status" value="1"/>
</dbReference>
<dbReference type="CDD" id="cd12920">
    <property type="entry name" value="VKOR_3"/>
    <property type="match status" value="1"/>
</dbReference>
<dbReference type="InterPro" id="IPR012336">
    <property type="entry name" value="Thioredoxin-like_fold"/>
</dbReference>
<proteinExistence type="inferred from homology"/>
<dbReference type="GO" id="GO:0048038">
    <property type="term" value="F:quinone binding"/>
    <property type="evidence" value="ECO:0007669"/>
    <property type="project" value="UniProtKB-KW"/>
</dbReference>
<evidence type="ECO:0000256" key="5">
    <source>
        <dbReference type="ARBA" id="ARBA00022719"/>
    </source>
</evidence>
<dbReference type="RefSeq" id="WP_321394514.1">
    <property type="nucleotide sequence ID" value="NZ_CP139487.1"/>
</dbReference>
<evidence type="ECO:0000256" key="12">
    <source>
        <dbReference type="SAM" id="Phobius"/>
    </source>
</evidence>
<dbReference type="KEGG" id="psti:SOO65_19465"/>
<feature type="transmembrane region" description="Helical" evidence="12">
    <location>
        <begin position="111"/>
        <end position="138"/>
    </location>
</feature>
<keyword evidence="15" id="KW-1185">Reference proteome</keyword>
<feature type="transmembrane region" description="Helical" evidence="12">
    <location>
        <begin position="72"/>
        <end position="90"/>
    </location>
</feature>
<feature type="transmembrane region" description="Helical" evidence="12">
    <location>
        <begin position="12"/>
        <end position="33"/>
    </location>
</feature>
<evidence type="ECO:0000259" key="13">
    <source>
        <dbReference type="SMART" id="SM00756"/>
    </source>
</evidence>
<dbReference type="PANTHER" id="PTHR13887:SF14">
    <property type="entry name" value="DISULFIDE BOND FORMATION PROTEIN D"/>
    <property type="match status" value="1"/>
</dbReference>
<comment type="similarity">
    <text evidence="2">Belongs to the thioredoxin family. DsbA subfamily.</text>
</comment>
<dbReference type="InterPro" id="IPR012932">
    <property type="entry name" value="VKOR"/>
</dbReference>
<comment type="subcellular location">
    <subcellularLocation>
        <location evidence="1">Membrane</location>
        <topology evidence="1">Multi-pass membrane protein</topology>
    </subcellularLocation>
</comment>
<comment type="similarity">
    <text evidence="3">Belongs to the VKOR family.</text>
</comment>
<organism evidence="14 15">
    <name type="scientific">Peredibacter starrii</name>
    <dbReference type="NCBI Taxonomy" id="28202"/>
    <lineage>
        <taxon>Bacteria</taxon>
        <taxon>Pseudomonadati</taxon>
        <taxon>Bdellovibrionota</taxon>
        <taxon>Bacteriovoracia</taxon>
        <taxon>Bacteriovoracales</taxon>
        <taxon>Bacteriovoracaceae</taxon>
        <taxon>Peredibacter</taxon>
    </lineage>
</organism>
<dbReference type="GO" id="GO:0016020">
    <property type="term" value="C:membrane"/>
    <property type="evidence" value="ECO:0007669"/>
    <property type="project" value="UniProtKB-SubCell"/>
</dbReference>
<dbReference type="Proteomes" id="UP001324634">
    <property type="component" value="Chromosome"/>
</dbReference>
<dbReference type="InterPro" id="IPR038354">
    <property type="entry name" value="VKOR_sf"/>
</dbReference>
<accession>A0AAX4HNW4</accession>